<keyword evidence="2" id="KW-0732">Signal</keyword>
<reference evidence="5" key="2">
    <citation type="journal article" date="2017" name="Genome Announc.">
        <title>Draft genome sequence of Paludibacter jiangxiensis NM7(T), a propionate-producing fermentative bacterium.</title>
        <authorList>
            <person name="Qiu Y.-L."/>
            <person name="Tourlousse D.M."/>
            <person name="Matsuura N."/>
            <person name="Ohashi A."/>
            <person name="Sekiguchi Y."/>
        </authorList>
    </citation>
    <scope>NUCLEOTIDE SEQUENCE [LARGE SCALE GENOMIC DNA]</scope>
    <source>
        <strain evidence="5">NM7</strain>
    </source>
</reference>
<protein>
    <recommendedName>
        <fullName evidence="3">TPM domain-containing protein</fullName>
    </recommendedName>
</protein>
<comment type="caution">
    <text evidence="4">The sequence shown here is derived from an EMBL/GenBank/DDBJ whole genome shotgun (WGS) entry which is preliminary data.</text>
</comment>
<dbReference type="EMBL" id="BDCR01000001">
    <property type="protein sequence ID" value="GAT62058.1"/>
    <property type="molecule type" value="Genomic_DNA"/>
</dbReference>
<evidence type="ECO:0000256" key="2">
    <source>
        <dbReference type="SAM" id="SignalP"/>
    </source>
</evidence>
<organism evidence="4 5">
    <name type="scientific">Paludibacter jiangxiensis</name>
    <dbReference type="NCBI Taxonomy" id="681398"/>
    <lineage>
        <taxon>Bacteria</taxon>
        <taxon>Pseudomonadati</taxon>
        <taxon>Bacteroidota</taxon>
        <taxon>Bacteroidia</taxon>
        <taxon>Bacteroidales</taxon>
        <taxon>Paludibacteraceae</taxon>
        <taxon>Paludibacter</taxon>
    </lineage>
</organism>
<dbReference type="PANTHER" id="PTHR30373">
    <property type="entry name" value="UPF0603 PROTEIN YGCG"/>
    <property type="match status" value="1"/>
</dbReference>
<dbReference type="Pfam" id="PF04536">
    <property type="entry name" value="TPM_phosphatase"/>
    <property type="match status" value="1"/>
</dbReference>
<dbReference type="STRING" id="681398.PJIAN_1648"/>
<accession>A0A170YTP1</accession>
<keyword evidence="5" id="KW-1185">Reference proteome</keyword>
<feature type="signal peptide" evidence="2">
    <location>
        <begin position="1"/>
        <end position="21"/>
    </location>
</feature>
<dbReference type="InterPro" id="IPR007621">
    <property type="entry name" value="TPM_dom"/>
</dbReference>
<feature type="chain" id="PRO_5007904894" description="TPM domain-containing protein" evidence="2">
    <location>
        <begin position="22"/>
        <end position="258"/>
    </location>
</feature>
<evidence type="ECO:0000256" key="1">
    <source>
        <dbReference type="SAM" id="Phobius"/>
    </source>
</evidence>
<keyword evidence="1" id="KW-1133">Transmembrane helix</keyword>
<evidence type="ECO:0000313" key="5">
    <source>
        <dbReference type="Proteomes" id="UP000076586"/>
    </source>
</evidence>
<dbReference type="Proteomes" id="UP000076586">
    <property type="component" value="Unassembled WGS sequence"/>
</dbReference>
<dbReference type="AlphaFoldDB" id="A0A170YTP1"/>
<dbReference type="PANTHER" id="PTHR30373:SF2">
    <property type="entry name" value="UPF0603 PROTEIN YGCG"/>
    <property type="match status" value="1"/>
</dbReference>
<feature type="transmembrane region" description="Helical" evidence="1">
    <location>
        <begin position="180"/>
        <end position="198"/>
    </location>
</feature>
<dbReference type="RefSeq" id="WP_084252235.1">
    <property type="nucleotide sequence ID" value="NZ_BDCR01000001.1"/>
</dbReference>
<keyword evidence="1" id="KW-0472">Membrane</keyword>
<name>A0A170YTP1_9BACT</name>
<dbReference type="Gene3D" id="3.10.310.50">
    <property type="match status" value="1"/>
</dbReference>
<feature type="domain" description="TPM" evidence="3">
    <location>
        <begin position="34"/>
        <end position="161"/>
    </location>
</feature>
<evidence type="ECO:0000313" key="4">
    <source>
        <dbReference type="EMBL" id="GAT62058.1"/>
    </source>
</evidence>
<gene>
    <name evidence="4" type="ORF">PJIAN_1648</name>
</gene>
<proteinExistence type="predicted"/>
<evidence type="ECO:0000259" key="3">
    <source>
        <dbReference type="Pfam" id="PF04536"/>
    </source>
</evidence>
<sequence length="258" mass="27745">MRTIKYIAVLLLLLLGQMSFAQDFPKRPDPPRLVNDLANLFSPEQANALERKLVAYNDSTSTQIAVVTISDIKGYDITDFTDRLAMDWKVGQKGINNGLMILIVPKQANGERGHVRISVGYGLEEHITDAISSKIINDVMIPEFRNNNVYGGVNKGVDVVIGICSGQFKADQIKKKDKNYSWIFFLIPLFILFIIGFVRRNRYSSYGSNGSGGGAPFIFFPGFGGGGGDFGGSGGSDFGGFGGFGGGDFGGGGASGSW</sequence>
<reference evidence="5" key="1">
    <citation type="submission" date="2016-04" db="EMBL/GenBank/DDBJ databases">
        <title>Draft genome sequence of Paludibacter jiangxiensis strain NM7.</title>
        <authorList>
            <person name="Qiu Y."/>
            <person name="Matsuura N."/>
            <person name="Ohashi A."/>
            <person name="Tourlousse M.D."/>
            <person name="Sekiguchi Y."/>
        </authorList>
    </citation>
    <scope>NUCLEOTIDE SEQUENCE [LARGE SCALE GENOMIC DNA]</scope>
    <source>
        <strain evidence="5">NM7</strain>
    </source>
</reference>
<keyword evidence="1" id="KW-0812">Transmembrane</keyword>